<evidence type="ECO:0000259" key="3">
    <source>
        <dbReference type="Pfam" id="PF01138"/>
    </source>
</evidence>
<feature type="region of interest" description="Disordered" evidence="2">
    <location>
        <begin position="107"/>
        <end position="145"/>
    </location>
</feature>
<evidence type="ECO:0000313" key="4">
    <source>
        <dbReference type="EMBL" id="WRL67091.1"/>
    </source>
</evidence>
<dbReference type="Pfam" id="PF01138">
    <property type="entry name" value="RNase_PH"/>
    <property type="match status" value="1"/>
</dbReference>
<dbReference type="EMBL" id="CP141261">
    <property type="protein sequence ID" value="WRL67091.1"/>
    <property type="molecule type" value="Genomic_DNA"/>
</dbReference>
<evidence type="ECO:0000256" key="2">
    <source>
        <dbReference type="SAM" id="MobiDB-lite"/>
    </source>
</evidence>
<reference evidence="4 5" key="1">
    <citation type="submission" date="2023-12" db="EMBL/GenBank/DDBJ databases">
        <title>Blastococcus brunescens sp. nov., an actonobacterium isolated from sandstone collected in sahara desert.</title>
        <authorList>
            <person name="Gtari M."/>
            <person name="Ghodhbane F."/>
        </authorList>
    </citation>
    <scope>NUCLEOTIDE SEQUENCE [LARGE SCALE GENOMIC DNA]</scope>
    <source>
        <strain evidence="4 5">BMG 8361</strain>
    </source>
</reference>
<dbReference type="RefSeq" id="WP_324278401.1">
    <property type="nucleotide sequence ID" value="NZ_CP141261.1"/>
</dbReference>
<accession>A0ABZ1B8K6</accession>
<proteinExistence type="predicted"/>
<dbReference type="PANTHER" id="PTHR11252:SF0">
    <property type="entry name" value="POLYRIBONUCLEOTIDE NUCLEOTIDYLTRANSFERASE 1, MITOCHONDRIAL"/>
    <property type="match status" value="1"/>
</dbReference>
<dbReference type="InterPro" id="IPR027408">
    <property type="entry name" value="PNPase/RNase_PH_dom_sf"/>
</dbReference>
<keyword evidence="5" id="KW-1185">Reference proteome</keyword>
<dbReference type="InterPro" id="IPR001247">
    <property type="entry name" value="ExoRNase_PH_dom1"/>
</dbReference>
<organism evidence="4 5">
    <name type="scientific">Blastococcus brunescens</name>
    <dbReference type="NCBI Taxonomy" id="1564165"/>
    <lineage>
        <taxon>Bacteria</taxon>
        <taxon>Bacillati</taxon>
        <taxon>Actinomycetota</taxon>
        <taxon>Actinomycetes</taxon>
        <taxon>Geodermatophilales</taxon>
        <taxon>Geodermatophilaceae</taxon>
        <taxon>Blastococcus</taxon>
    </lineage>
</organism>
<sequence length="145" mass="16566">MHGSALFERGETQILGVTTLNMLRMEQQLDTLSPVTRKRYMHNYNFPPYSTGETGRVGSPKRREIGHGALAERALVPVLPNREEFPTRSGRCRRRWAPTARRPWVRSAPRRWPCSTPVCPSRPPSRASPWAWCPTRSTGRPSTSR</sequence>
<dbReference type="Proteomes" id="UP001324287">
    <property type="component" value="Chromosome"/>
</dbReference>
<feature type="domain" description="Exoribonuclease phosphorolytic" evidence="3">
    <location>
        <begin position="2"/>
        <end position="84"/>
    </location>
</feature>
<dbReference type="PANTHER" id="PTHR11252">
    <property type="entry name" value="POLYRIBONUCLEOTIDE NUCLEOTIDYLTRANSFERASE"/>
    <property type="match status" value="1"/>
</dbReference>
<evidence type="ECO:0000256" key="1">
    <source>
        <dbReference type="ARBA" id="ARBA00022884"/>
    </source>
</evidence>
<evidence type="ECO:0000313" key="5">
    <source>
        <dbReference type="Proteomes" id="UP001324287"/>
    </source>
</evidence>
<gene>
    <name evidence="4" type="ORF">U6N30_21150</name>
</gene>
<dbReference type="SUPFAM" id="SSF54211">
    <property type="entry name" value="Ribosomal protein S5 domain 2-like"/>
    <property type="match status" value="1"/>
</dbReference>
<keyword evidence="1" id="KW-0694">RNA-binding</keyword>
<dbReference type="Gene3D" id="3.30.230.70">
    <property type="entry name" value="GHMP Kinase, N-terminal domain"/>
    <property type="match status" value="1"/>
</dbReference>
<dbReference type="InterPro" id="IPR020568">
    <property type="entry name" value="Ribosomal_Su5_D2-typ_SF"/>
</dbReference>
<feature type="compositionally biased region" description="Polar residues" evidence="2">
    <location>
        <begin position="135"/>
        <end position="145"/>
    </location>
</feature>
<protein>
    <recommendedName>
        <fullName evidence="3">Exoribonuclease phosphorolytic domain-containing protein</fullName>
    </recommendedName>
</protein>
<name>A0ABZ1B8K6_9ACTN</name>
<dbReference type="InterPro" id="IPR012162">
    <property type="entry name" value="PNPase"/>
</dbReference>